<feature type="compositionally biased region" description="Basic and acidic residues" evidence="15">
    <location>
        <begin position="560"/>
        <end position="571"/>
    </location>
</feature>
<evidence type="ECO:0000256" key="5">
    <source>
        <dbReference type="ARBA" id="ARBA00022729"/>
    </source>
</evidence>
<feature type="compositionally biased region" description="Low complexity" evidence="15">
    <location>
        <begin position="848"/>
        <end position="863"/>
    </location>
</feature>
<dbReference type="PANTHER" id="PTHR24023">
    <property type="entry name" value="COLLAGEN ALPHA"/>
    <property type="match status" value="1"/>
</dbReference>
<feature type="domain" description="WH1" evidence="16">
    <location>
        <begin position="20"/>
        <end position="133"/>
    </location>
</feature>
<evidence type="ECO:0000256" key="13">
    <source>
        <dbReference type="ARBA" id="ARBA00061466"/>
    </source>
</evidence>
<protein>
    <recommendedName>
        <fullName evidence="14">Collagen alpha-1(XXVIII) chain</fullName>
    </recommendedName>
</protein>
<dbReference type="SMART" id="SM00131">
    <property type="entry name" value="KU"/>
    <property type="match status" value="1"/>
</dbReference>
<keyword evidence="6" id="KW-0677">Repeat</keyword>
<evidence type="ECO:0000259" key="18">
    <source>
        <dbReference type="PROSITE" id="PS50279"/>
    </source>
</evidence>
<dbReference type="InterPro" id="IPR050149">
    <property type="entry name" value="Collagen_superfamily"/>
</dbReference>
<dbReference type="GO" id="GO:0005594">
    <property type="term" value="C:collagen type IX trimer"/>
    <property type="evidence" value="ECO:0007669"/>
    <property type="project" value="TreeGrafter"/>
</dbReference>
<keyword evidence="2" id="KW-0964">Secreted</keyword>
<dbReference type="PANTHER" id="PTHR24023:SF918">
    <property type="entry name" value="COLLAGEN ALPHA-1(IX) CHAIN"/>
    <property type="match status" value="1"/>
</dbReference>
<dbReference type="PROSITE" id="PS00280">
    <property type="entry name" value="BPTI_KUNITZ_1"/>
    <property type="match status" value="1"/>
</dbReference>
<dbReference type="FunFam" id="3.40.50.410:FF:000003">
    <property type="entry name" value="Collagen type VI alpha 3 chain"/>
    <property type="match status" value="1"/>
</dbReference>
<gene>
    <name evidence="19" type="ORF">Q7C36_006167</name>
</gene>
<keyword evidence="5" id="KW-0732">Signal</keyword>
<evidence type="ECO:0000259" key="17">
    <source>
        <dbReference type="PROSITE" id="PS50234"/>
    </source>
</evidence>
<dbReference type="GO" id="GO:0007155">
    <property type="term" value="P:cell adhesion"/>
    <property type="evidence" value="ECO:0007669"/>
    <property type="project" value="UniProtKB-KW"/>
</dbReference>
<dbReference type="InterPro" id="IPR000697">
    <property type="entry name" value="WH1/EVH1_dom"/>
</dbReference>
<evidence type="ECO:0000256" key="12">
    <source>
        <dbReference type="ARBA" id="ARBA00058139"/>
    </source>
</evidence>
<dbReference type="SUPFAM" id="SSF50729">
    <property type="entry name" value="PH domain-like"/>
    <property type="match status" value="1"/>
</dbReference>
<keyword evidence="8" id="KW-0130">Cell adhesion</keyword>
<evidence type="ECO:0000256" key="7">
    <source>
        <dbReference type="ARBA" id="ARBA00022869"/>
    </source>
</evidence>
<dbReference type="Pfam" id="PF00568">
    <property type="entry name" value="WH1"/>
    <property type="match status" value="1"/>
</dbReference>
<dbReference type="Gene3D" id="3.40.50.410">
    <property type="entry name" value="von Willebrand factor, type A domain"/>
    <property type="match status" value="2"/>
</dbReference>
<sequence>MSHVLSSLLSIRENGLIFNLLGSNCSASACAVVQLYLASTACKEKRSEWQIHSCGVVCVVQDKQLHSTFIRLYCVKRAKLLWEQEVYSPFTYSTPRPFFHTFPSDECWAGLNFSDEDEASRFHKAVQSCIRNTKAGPAFVRTHSLDSASGWLLRSKLTTCLSQGCSVSPKAPASVHSEMTQSLSLAKRKGPLPPIPDTKPSARSVSPHHEHVTEGLSIPLPLTYPAPKPNNNTTGVKKSASFSPASTMQLHVSWLLLLLRLHFVWSQQEDYEEDYEEEEAEERNIRRKVKSKLLTSNFTPKNNAQLLMNENCSIELAFLLDSSESAKDNHGQEKHFVTEVVERMQDTHLQNGRSLSFRSALLQYSSHVIPEQTFSQWRGVANFKANIAPMSYIGQGTYVTYAITNLTRLYLNESGTGSVKVALLLYDGESHPKNPDLFSAVADAKNQGVRFFAIGVTPAAREISKMAELRMLASSPTTRYLHNLQDKDIVKKIIKELRALADEACPLEKRCVCEKGERGPSGPAGKRGRPGDDGSPGPKGHKGDSGHQGLPGLPGSEGKPGSKGDKGDRGECGVPGVKGDRGPEGPVGISGNRGVQGLPGPNGDPGPQGPPGHKGERGFPGPPGLMGETGIGIAGPKGEMGLQGRAGPPGPPGLGEPGLPGPQGPQGVQGDKGPPGEGFPGPKGERGTEGPRGPRGQAGPGIKGNKGDYGSPGLPGPNGLPGLGVQGEKGAEGPRGPPGFRGPPGEGLPGPKGDQGLPGEVGVPGLSGVGEPGPKGEPGAPGLSGLPGLPGEDGAPGQKGEPGVPGSRGPEGTAGVGTQGEKGDQGQRGVRGLAGPPGITGPSGPKGEPGAPGRLGLPGPSGRTVTGAKGDAGPPGPPGPLGETGYGLPGPKGDRGEAGLPGPFGPKGDGYPGQPGPPGLPGLPGEPGPEGLGLPGPKGDIGFRGLPGPQGPPGEGLQGPPGNTGRPGPLGPPGPPGLGIQGPKGELGAQGLVGPRGPPGEGLPGSKGDRGAQGDRGQKGVKGDNGDPGPSGQPGRHGVKGESGLTREDVIRMIREICGCGIKCKERPMELVFVIDSSESVGPENFEIVKDFVTALVERVGNGATRVGLVLYSLEVRLEFDLARYATKRDIKHAIRTMTYMGEGTYTGTAIRKATREAFRNARSGVAKVIVVITDGQTDERESVKLEIAVREAHAANIEMFALGIVNASDPAQAEFLRELDLIASDPDSEHVFQIDDFNTLPALESKLVSQFCEDENGGIFNRINGNGYNNYHNRNNGVLYEFDNNGNRINNGGYVNGNNVDPTHVRTHSGTHTGTYTHTETHAGTHSGTHAGTHSGTHTGTHSGTHTGTHSGTHAGTHSGTHAGTHSGTHAGTHSGTHAGTHSGTHAGTHSGTHTGTHSGTHTGTHSGTHTGTHSGTHTGTHSGTHTGTHSGTHTGTQSGTHTRTESWGHTGTHNETHTGTHSGTHTVSVNHGGGRGDSLPVPVTPGVPHTVDIHSDGNSEHRNRGDVPSHNRPSTHGRPSSSTSVHYIPVPRPPLPKEIVPLDPLCELVLDQGSCRDYSIRWYYDRTANACAQFWYGGCHGNRNRFDTEDECKKTCVVPRIVKRQLFQVIAIFSQ</sequence>
<evidence type="ECO:0000313" key="19">
    <source>
        <dbReference type="EMBL" id="KAK2858248.1"/>
    </source>
</evidence>
<evidence type="ECO:0000256" key="8">
    <source>
        <dbReference type="ARBA" id="ARBA00022889"/>
    </source>
</evidence>
<dbReference type="PROSITE" id="PS50229">
    <property type="entry name" value="WH1"/>
    <property type="match status" value="1"/>
</dbReference>
<feature type="compositionally biased region" description="Low complexity" evidence="15">
    <location>
        <begin position="1482"/>
        <end position="1492"/>
    </location>
</feature>
<dbReference type="CDD" id="cd01205">
    <property type="entry name" value="EVH1_WASP-like"/>
    <property type="match status" value="1"/>
</dbReference>
<keyword evidence="9" id="KW-0722">Serine protease inhibitor</keyword>
<evidence type="ECO:0000313" key="20">
    <source>
        <dbReference type="Proteomes" id="UP001187315"/>
    </source>
</evidence>
<dbReference type="InterPro" id="IPR036880">
    <property type="entry name" value="Kunitz_BPTI_sf"/>
</dbReference>
<dbReference type="GO" id="GO:0005615">
    <property type="term" value="C:extracellular space"/>
    <property type="evidence" value="ECO:0007669"/>
    <property type="project" value="TreeGrafter"/>
</dbReference>
<feature type="compositionally biased region" description="Basic and acidic residues" evidence="15">
    <location>
        <begin position="1007"/>
        <end position="1025"/>
    </location>
</feature>
<feature type="domain" description="VWFA" evidence="17">
    <location>
        <begin position="1070"/>
        <end position="1248"/>
    </location>
</feature>
<dbReference type="Pfam" id="PF00092">
    <property type="entry name" value="VWA"/>
    <property type="match status" value="2"/>
</dbReference>
<keyword evidence="10" id="KW-0176">Collagen</keyword>
<comment type="subcellular location">
    <subcellularLocation>
        <location evidence="1">Secreted</location>
        <location evidence="1">Extracellular space</location>
        <location evidence="1">Extracellular matrix</location>
        <location evidence="1">Basement membrane</location>
    </subcellularLocation>
</comment>
<dbReference type="SUPFAM" id="SSF53300">
    <property type="entry name" value="vWA-like"/>
    <property type="match status" value="2"/>
</dbReference>
<keyword evidence="4" id="KW-0646">Protease inhibitor</keyword>
<dbReference type="Pfam" id="PF00014">
    <property type="entry name" value="Kunitz_BPTI"/>
    <property type="match status" value="1"/>
</dbReference>
<keyword evidence="20" id="KW-1185">Reference proteome</keyword>
<feature type="region of interest" description="Disordered" evidence="15">
    <location>
        <begin position="187"/>
        <end position="240"/>
    </location>
</feature>
<feature type="domain" description="BPTI/Kunitz inhibitor" evidence="18">
    <location>
        <begin position="1548"/>
        <end position="1598"/>
    </location>
</feature>
<dbReference type="Gene3D" id="4.10.410.10">
    <property type="entry name" value="Pancreatic trypsin inhibitor Kunitz domain"/>
    <property type="match status" value="1"/>
</dbReference>
<name>A0AA88NIX3_TACVA</name>
<keyword evidence="7" id="KW-0084">Basement membrane</keyword>
<feature type="compositionally biased region" description="Pro residues" evidence="15">
    <location>
        <begin position="914"/>
        <end position="927"/>
    </location>
</feature>
<evidence type="ECO:0000256" key="9">
    <source>
        <dbReference type="ARBA" id="ARBA00022900"/>
    </source>
</evidence>
<dbReference type="Proteomes" id="UP001187315">
    <property type="component" value="Unassembled WGS sequence"/>
</dbReference>
<dbReference type="PRINTS" id="PR00453">
    <property type="entry name" value="VWFADOMAIN"/>
</dbReference>
<dbReference type="PROSITE" id="PS50234">
    <property type="entry name" value="VWFA"/>
    <property type="match status" value="2"/>
</dbReference>
<dbReference type="InterPro" id="IPR008160">
    <property type="entry name" value="Collagen"/>
</dbReference>
<dbReference type="PRINTS" id="PR00759">
    <property type="entry name" value="BASICPTASE"/>
</dbReference>
<dbReference type="EMBL" id="JAVHJS010000005">
    <property type="protein sequence ID" value="KAK2858248.1"/>
    <property type="molecule type" value="Genomic_DNA"/>
</dbReference>
<dbReference type="Gene3D" id="2.30.29.30">
    <property type="entry name" value="Pleckstrin-homology domain (PH domain)/Phosphotyrosine-binding domain (PTB)"/>
    <property type="match status" value="1"/>
</dbReference>
<evidence type="ECO:0000256" key="1">
    <source>
        <dbReference type="ARBA" id="ARBA00004302"/>
    </source>
</evidence>
<dbReference type="SUPFAM" id="SSF57362">
    <property type="entry name" value="BPTI-like"/>
    <property type="match status" value="1"/>
</dbReference>
<feature type="domain" description="VWFA" evidence="17">
    <location>
        <begin position="315"/>
        <end position="497"/>
    </location>
</feature>
<keyword evidence="11" id="KW-1015">Disulfide bond</keyword>
<comment type="similarity">
    <text evidence="13">Belongs to the VWA-containing collagen family.</text>
</comment>
<feature type="compositionally biased region" description="Low complexity" evidence="15">
    <location>
        <begin position="777"/>
        <end position="793"/>
    </location>
</feature>
<feature type="compositionally biased region" description="Polar residues" evidence="15">
    <location>
        <begin position="1513"/>
        <end position="1527"/>
    </location>
</feature>
<feature type="compositionally biased region" description="Basic and acidic residues" evidence="15">
    <location>
        <begin position="1444"/>
        <end position="1460"/>
    </location>
</feature>
<dbReference type="GO" id="GO:0005604">
    <property type="term" value="C:basement membrane"/>
    <property type="evidence" value="ECO:0007669"/>
    <property type="project" value="UniProtKB-SubCell"/>
</dbReference>
<evidence type="ECO:0000256" key="6">
    <source>
        <dbReference type="ARBA" id="ARBA00022737"/>
    </source>
</evidence>
<evidence type="ECO:0000259" key="16">
    <source>
        <dbReference type="PROSITE" id="PS50229"/>
    </source>
</evidence>
<dbReference type="InterPro" id="IPR020901">
    <property type="entry name" value="Prtase_inh_Kunz-CS"/>
</dbReference>
<feature type="compositionally biased region" description="Basic and acidic residues" evidence="15">
    <location>
        <begin position="1493"/>
        <end position="1511"/>
    </location>
</feature>
<feature type="compositionally biased region" description="Pro residues" evidence="15">
    <location>
        <begin position="648"/>
        <end position="663"/>
    </location>
</feature>
<evidence type="ECO:0000256" key="15">
    <source>
        <dbReference type="SAM" id="MobiDB-lite"/>
    </source>
</evidence>
<dbReference type="FunFam" id="3.40.50.410:FF:000051">
    <property type="entry name" value="Collagen type XXVIII alpha 1 chain"/>
    <property type="match status" value="1"/>
</dbReference>
<organism evidence="19 20">
    <name type="scientific">Tachysurus vachellii</name>
    <name type="common">Darkbarbel catfish</name>
    <name type="synonym">Pelteobagrus vachellii</name>
    <dbReference type="NCBI Taxonomy" id="175792"/>
    <lineage>
        <taxon>Eukaryota</taxon>
        <taxon>Metazoa</taxon>
        <taxon>Chordata</taxon>
        <taxon>Craniata</taxon>
        <taxon>Vertebrata</taxon>
        <taxon>Euteleostomi</taxon>
        <taxon>Actinopterygii</taxon>
        <taxon>Neopterygii</taxon>
        <taxon>Teleostei</taxon>
        <taxon>Ostariophysi</taxon>
        <taxon>Siluriformes</taxon>
        <taxon>Bagridae</taxon>
        <taxon>Tachysurus</taxon>
    </lineage>
</organism>
<dbReference type="FunFam" id="2.30.29.30:FF:000130">
    <property type="entry name" value="neural Wiskott-Aldrich syndrome protein"/>
    <property type="match status" value="1"/>
</dbReference>
<dbReference type="InterPro" id="IPR002035">
    <property type="entry name" value="VWF_A"/>
</dbReference>
<evidence type="ECO:0000256" key="3">
    <source>
        <dbReference type="ARBA" id="ARBA00022530"/>
    </source>
</evidence>
<dbReference type="GO" id="GO:0030020">
    <property type="term" value="F:extracellular matrix structural constituent conferring tensile strength"/>
    <property type="evidence" value="ECO:0007669"/>
    <property type="project" value="TreeGrafter"/>
</dbReference>
<evidence type="ECO:0000256" key="14">
    <source>
        <dbReference type="ARBA" id="ARBA00070674"/>
    </source>
</evidence>
<evidence type="ECO:0000256" key="2">
    <source>
        <dbReference type="ARBA" id="ARBA00022525"/>
    </source>
</evidence>
<dbReference type="SMART" id="SM00461">
    <property type="entry name" value="WH1"/>
    <property type="match status" value="1"/>
</dbReference>
<comment type="caution">
    <text evidence="19">The sequence shown here is derived from an EMBL/GenBank/DDBJ whole genome shotgun (WGS) entry which is preliminary data.</text>
</comment>
<dbReference type="Pfam" id="PF01391">
    <property type="entry name" value="Collagen"/>
    <property type="match status" value="4"/>
</dbReference>
<dbReference type="InterPro" id="IPR033927">
    <property type="entry name" value="WASPfam_EVH1"/>
</dbReference>
<dbReference type="GO" id="GO:0030198">
    <property type="term" value="P:extracellular matrix organization"/>
    <property type="evidence" value="ECO:0007669"/>
    <property type="project" value="TreeGrafter"/>
</dbReference>
<dbReference type="InterPro" id="IPR011993">
    <property type="entry name" value="PH-like_dom_sf"/>
</dbReference>
<evidence type="ECO:0000256" key="11">
    <source>
        <dbReference type="ARBA" id="ARBA00023157"/>
    </source>
</evidence>
<feature type="compositionally biased region" description="Polar residues" evidence="15">
    <location>
        <begin position="229"/>
        <end position="240"/>
    </location>
</feature>
<feature type="compositionally biased region" description="Low complexity" evidence="15">
    <location>
        <begin position="1309"/>
        <end position="1443"/>
    </location>
</feature>
<feature type="region of interest" description="Disordered" evidence="15">
    <location>
        <begin position="514"/>
        <end position="1044"/>
    </location>
</feature>
<reference evidence="19" key="1">
    <citation type="submission" date="2023-08" db="EMBL/GenBank/DDBJ databases">
        <title>Pelteobagrus vachellii genome.</title>
        <authorList>
            <person name="Liu H."/>
        </authorList>
    </citation>
    <scope>NUCLEOTIDE SEQUENCE</scope>
    <source>
        <strain evidence="19">PRFRI_2022a</strain>
        <tissue evidence="19">Muscle</tissue>
    </source>
</reference>
<dbReference type="PROSITE" id="PS50279">
    <property type="entry name" value="BPTI_KUNITZ_2"/>
    <property type="match status" value="1"/>
</dbReference>
<evidence type="ECO:0000256" key="10">
    <source>
        <dbReference type="ARBA" id="ARBA00023119"/>
    </source>
</evidence>
<keyword evidence="3" id="KW-0272">Extracellular matrix</keyword>
<dbReference type="InterPro" id="IPR036465">
    <property type="entry name" value="vWFA_dom_sf"/>
</dbReference>
<dbReference type="GO" id="GO:0004867">
    <property type="term" value="F:serine-type endopeptidase inhibitor activity"/>
    <property type="evidence" value="ECO:0007669"/>
    <property type="project" value="UniProtKB-KW"/>
</dbReference>
<dbReference type="FunFam" id="4.10.410.10:FF:000045">
    <property type="entry name" value="Collagen type XXVIII alpha 1 a"/>
    <property type="match status" value="1"/>
</dbReference>
<evidence type="ECO:0000256" key="4">
    <source>
        <dbReference type="ARBA" id="ARBA00022690"/>
    </source>
</evidence>
<dbReference type="SMART" id="SM00327">
    <property type="entry name" value="VWA"/>
    <property type="match status" value="2"/>
</dbReference>
<dbReference type="CDD" id="cd22628">
    <property type="entry name" value="Kunitz_collagen_alpha1_XXVIII"/>
    <property type="match status" value="1"/>
</dbReference>
<proteinExistence type="inferred from homology"/>
<dbReference type="InterPro" id="IPR002223">
    <property type="entry name" value="Kunitz_BPTI"/>
</dbReference>
<accession>A0AA88NIX3</accession>
<comment type="function">
    <text evidence="12">May act as a cell-binding protein.</text>
</comment>
<feature type="region of interest" description="Disordered" evidence="15">
    <location>
        <begin position="1301"/>
        <end position="1528"/>
    </location>
</feature>